<comment type="caution">
    <text evidence="1">The sequence shown here is derived from an EMBL/GenBank/DDBJ whole genome shotgun (WGS) entry which is preliminary data.</text>
</comment>
<organism evidence="1">
    <name type="scientific">bioreactor metagenome</name>
    <dbReference type="NCBI Taxonomy" id="1076179"/>
    <lineage>
        <taxon>unclassified sequences</taxon>
        <taxon>metagenomes</taxon>
        <taxon>ecological metagenomes</taxon>
    </lineage>
</organism>
<gene>
    <name evidence="1" type="ORF">SDC9_61255</name>
</gene>
<proteinExistence type="predicted"/>
<reference evidence="1" key="1">
    <citation type="submission" date="2019-08" db="EMBL/GenBank/DDBJ databases">
        <authorList>
            <person name="Kucharzyk K."/>
            <person name="Murdoch R.W."/>
            <person name="Higgins S."/>
            <person name="Loffler F."/>
        </authorList>
    </citation>
    <scope>NUCLEOTIDE SEQUENCE</scope>
</reference>
<name>A0A644XGK2_9ZZZZ</name>
<dbReference type="AlphaFoldDB" id="A0A644XGK2"/>
<accession>A0A644XGK2</accession>
<protein>
    <submittedName>
        <fullName evidence="1">Uncharacterized protein</fullName>
    </submittedName>
</protein>
<sequence>MFKKQRSRLRPLRESCRFSAFFILIFEIGVRVPGLLQRSGHLLCGGLKDKPAVLDEKLKYTAMLFHDMRHTFCAKAMSRFP</sequence>
<dbReference type="EMBL" id="VSSQ01002354">
    <property type="protein sequence ID" value="MPM14891.1"/>
    <property type="molecule type" value="Genomic_DNA"/>
</dbReference>
<evidence type="ECO:0000313" key="1">
    <source>
        <dbReference type="EMBL" id="MPM14891.1"/>
    </source>
</evidence>